<dbReference type="AlphaFoldDB" id="A0A9P5T908"/>
<protein>
    <submittedName>
        <fullName evidence="4">S-adenosyl-L-methionine-dependent methyltransferase</fullName>
    </submittedName>
</protein>
<dbReference type="Pfam" id="PF08241">
    <property type="entry name" value="Methyltransf_11"/>
    <property type="match status" value="1"/>
</dbReference>
<dbReference type="InterPro" id="IPR029063">
    <property type="entry name" value="SAM-dependent_MTases_sf"/>
</dbReference>
<dbReference type="GO" id="GO:0005634">
    <property type="term" value="C:nucleus"/>
    <property type="evidence" value="ECO:0007669"/>
    <property type="project" value="TreeGrafter"/>
</dbReference>
<organism evidence="4 5">
    <name type="scientific">Russula ochroleuca</name>
    <dbReference type="NCBI Taxonomy" id="152965"/>
    <lineage>
        <taxon>Eukaryota</taxon>
        <taxon>Fungi</taxon>
        <taxon>Dikarya</taxon>
        <taxon>Basidiomycota</taxon>
        <taxon>Agaricomycotina</taxon>
        <taxon>Agaricomycetes</taxon>
        <taxon>Russulales</taxon>
        <taxon>Russulaceae</taxon>
        <taxon>Russula</taxon>
    </lineage>
</organism>
<keyword evidence="2" id="KW-0808">Transferase</keyword>
<keyword evidence="5" id="KW-1185">Reference proteome</keyword>
<feature type="domain" description="Methyltransferase type 11" evidence="3">
    <location>
        <begin position="58"/>
        <end position="147"/>
    </location>
</feature>
<gene>
    <name evidence="4" type="ORF">DFH94DRAFT_50529</name>
</gene>
<dbReference type="OrthoDB" id="271595at2759"/>
<evidence type="ECO:0000256" key="2">
    <source>
        <dbReference type="ARBA" id="ARBA00022679"/>
    </source>
</evidence>
<dbReference type="PANTHER" id="PTHR13069:SF21">
    <property type="entry name" value="ALKYLATED DNA REPAIR PROTEIN ALKB HOMOLOG 8"/>
    <property type="match status" value="1"/>
</dbReference>
<dbReference type="GO" id="GO:0002098">
    <property type="term" value="P:tRNA wobble uridine modification"/>
    <property type="evidence" value="ECO:0007669"/>
    <property type="project" value="TreeGrafter"/>
</dbReference>
<sequence length="288" mass="32173">MPSEVTATAVDDNPEAYEQRHVHAVYDHIASHFSSTRYKPWPLVSEFLLSIPAGWVGLDSGTGNGKYLGLPTDHPGKFWTIGLDRSQGLLNLARTAGGSDKIREVVRGDVLDNGWRRGAFDFAISIATIHHLATVERRVAGVKRLLESVSPRHGRILIYVWAIEQDEHSKRIIPVSTRERICVDAEEQCPSGQDVFVPWVLSSDNARPKVPRGEQAQNVPPDAIRRYYHMFSGEELRVLVQSAAKELGLKVGPPSSNEADANSSEGVEIVVSGWERSNYYIELRRWQI</sequence>
<dbReference type="GO" id="GO:0008757">
    <property type="term" value="F:S-adenosylmethionine-dependent methyltransferase activity"/>
    <property type="evidence" value="ECO:0007669"/>
    <property type="project" value="InterPro"/>
</dbReference>
<reference evidence="4" key="1">
    <citation type="submission" date="2019-10" db="EMBL/GenBank/DDBJ databases">
        <authorList>
            <consortium name="DOE Joint Genome Institute"/>
            <person name="Kuo A."/>
            <person name="Miyauchi S."/>
            <person name="Kiss E."/>
            <person name="Drula E."/>
            <person name="Kohler A."/>
            <person name="Sanchez-Garcia M."/>
            <person name="Andreopoulos B."/>
            <person name="Barry K.W."/>
            <person name="Bonito G."/>
            <person name="Buee M."/>
            <person name="Carver A."/>
            <person name="Chen C."/>
            <person name="Cichocki N."/>
            <person name="Clum A."/>
            <person name="Culley D."/>
            <person name="Crous P.W."/>
            <person name="Fauchery L."/>
            <person name="Girlanda M."/>
            <person name="Hayes R."/>
            <person name="Keri Z."/>
            <person name="LaButti K."/>
            <person name="Lipzen A."/>
            <person name="Lombard V."/>
            <person name="Magnuson J."/>
            <person name="Maillard F."/>
            <person name="Morin E."/>
            <person name="Murat C."/>
            <person name="Nolan M."/>
            <person name="Ohm R."/>
            <person name="Pangilinan J."/>
            <person name="Pereira M."/>
            <person name="Perotto S."/>
            <person name="Peter M."/>
            <person name="Riley R."/>
            <person name="Sitrit Y."/>
            <person name="Stielow B."/>
            <person name="Szollosi G."/>
            <person name="Zifcakova L."/>
            <person name="Stursova M."/>
            <person name="Spatafora J.W."/>
            <person name="Tedersoo L."/>
            <person name="Vaario L.-M."/>
            <person name="Yamada A."/>
            <person name="Yan M."/>
            <person name="Wang P."/>
            <person name="Xu J."/>
            <person name="Bruns T."/>
            <person name="Baldrian P."/>
            <person name="Vilgalys R."/>
            <person name="Henrissat B."/>
            <person name="Grigoriev I.V."/>
            <person name="Hibbett D."/>
            <person name="Nagy L.G."/>
            <person name="Martin F.M."/>
        </authorList>
    </citation>
    <scope>NUCLEOTIDE SEQUENCE</scope>
    <source>
        <strain evidence="4">Prilba</strain>
    </source>
</reference>
<evidence type="ECO:0000259" key="3">
    <source>
        <dbReference type="Pfam" id="PF08241"/>
    </source>
</evidence>
<comment type="caution">
    <text evidence="4">The sequence shown here is derived from an EMBL/GenBank/DDBJ whole genome shotgun (WGS) entry which is preliminary data.</text>
</comment>
<dbReference type="Proteomes" id="UP000759537">
    <property type="component" value="Unassembled WGS sequence"/>
</dbReference>
<evidence type="ECO:0000313" key="4">
    <source>
        <dbReference type="EMBL" id="KAF8479347.1"/>
    </source>
</evidence>
<keyword evidence="1 4" id="KW-0489">Methyltransferase</keyword>
<dbReference type="GO" id="GO:0000049">
    <property type="term" value="F:tRNA binding"/>
    <property type="evidence" value="ECO:0007669"/>
    <property type="project" value="TreeGrafter"/>
</dbReference>
<dbReference type="InterPro" id="IPR013216">
    <property type="entry name" value="Methyltransf_11"/>
</dbReference>
<evidence type="ECO:0000256" key="1">
    <source>
        <dbReference type="ARBA" id="ARBA00022603"/>
    </source>
</evidence>
<proteinExistence type="predicted"/>
<dbReference type="GO" id="GO:0106335">
    <property type="term" value="F:tRNA (5-carboxymethyluridine(34)-5-O)-methyltransferase activity"/>
    <property type="evidence" value="ECO:0007669"/>
    <property type="project" value="TreeGrafter"/>
</dbReference>
<accession>A0A9P5T908</accession>
<dbReference type="SUPFAM" id="SSF53335">
    <property type="entry name" value="S-adenosyl-L-methionine-dependent methyltransferases"/>
    <property type="match status" value="1"/>
</dbReference>
<dbReference type="GO" id="GO:0005737">
    <property type="term" value="C:cytoplasm"/>
    <property type="evidence" value="ECO:0007669"/>
    <property type="project" value="TreeGrafter"/>
</dbReference>
<dbReference type="GO" id="GO:0030488">
    <property type="term" value="P:tRNA methylation"/>
    <property type="evidence" value="ECO:0007669"/>
    <property type="project" value="TreeGrafter"/>
</dbReference>
<reference evidence="4" key="2">
    <citation type="journal article" date="2020" name="Nat. Commun.">
        <title>Large-scale genome sequencing of mycorrhizal fungi provides insights into the early evolution of symbiotic traits.</title>
        <authorList>
            <person name="Miyauchi S."/>
            <person name="Kiss E."/>
            <person name="Kuo A."/>
            <person name="Drula E."/>
            <person name="Kohler A."/>
            <person name="Sanchez-Garcia M."/>
            <person name="Morin E."/>
            <person name="Andreopoulos B."/>
            <person name="Barry K.W."/>
            <person name="Bonito G."/>
            <person name="Buee M."/>
            <person name="Carver A."/>
            <person name="Chen C."/>
            <person name="Cichocki N."/>
            <person name="Clum A."/>
            <person name="Culley D."/>
            <person name="Crous P.W."/>
            <person name="Fauchery L."/>
            <person name="Girlanda M."/>
            <person name="Hayes R.D."/>
            <person name="Keri Z."/>
            <person name="LaButti K."/>
            <person name="Lipzen A."/>
            <person name="Lombard V."/>
            <person name="Magnuson J."/>
            <person name="Maillard F."/>
            <person name="Murat C."/>
            <person name="Nolan M."/>
            <person name="Ohm R.A."/>
            <person name="Pangilinan J."/>
            <person name="Pereira M.F."/>
            <person name="Perotto S."/>
            <person name="Peter M."/>
            <person name="Pfister S."/>
            <person name="Riley R."/>
            <person name="Sitrit Y."/>
            <person name="Stielow J.B."/>
            <person name="Szollosi G."/>
            <person name="Zifcakova L."/>
            <person name="Stursova M."/>
            <person name="Spatafora J.W."/>
            <person name="Tedersoo L."/>
            <person name="Vaario L.M."/>
            <person name="Yamada A."/>
            <person name="Yan M."/>
            <person name="Wang P."/>
            <person name="Xu J."/>
            <person name="Bruns T."/>
            <person name="Baldrian P."/>
            <person name="Vilgalys R."/>
            <person name="Dunand C."/>
            <person name="Henrissat B."/>
            <person name="Grigoriev I.V."/>
            <person name="Hibbett D."/>
            <person name="Nagy L.G."/>
            <person name="Martin F.M."/>
        </authorList>
    </citation>
    <scope>NUCLEOTIDE SEQUENCE</scope>
    <source>
        <strain evidence="4">Prilba</strain>
    </source>
</reference>
<dbReference type="EMBL" id="WHVB01000010">
    <property type="protein sequence ID" value="KAF8479347.1"/>
    <property type="molecule type" value="Genomic_DNA"/>
</dbReference>
<dbReference type="Gene3D" id="3.40.50.150">
    <property type="entry name" value="Vaccinia Virus protein VP39"/>
    <property type="match status" value="1"/>
</dbReference>
<dbReference type="InterPro" id="IPR051422">
    <property type="entry name" value="AlkB_tRNA_MeTrf/Diox"/>
</dbReference>
<dbReference type="CDD" id="cd02440">
    <property type="entry name" value="AdoMet_MTases"/>
    <property type="match status" value="1"/>
</dbReference>
<evidence type="ECO:0000313" key="5">
    <source>
        <dbReference type="Proteomes" id="UP000759537"/>
    </source>
</evidence>
<dbReference type="PANTHER" id="PTHR13069">
    <property type="entry name" value="ALKYLATED DNA REPAIR PROTEIN ALKB HOMOLOG 8"/>
    <property type="match status" value="1"/>
</dbReference>
<name>A0A9P5T908_9AGAM</name>